<protein>
    <submittedName>
        <fullName evidence="1">Uncharacterized protein</fullName>
    </submittedName>
</protein>
<reference evidence="1" key="1">
    <citation type="journal article" date="2020" name="mSystems">
        <title>Genome- and Community-Level Interaction Insights into Carbon Utilization and Element Cycling Functions of Hydrothermarchaeota in Hydrothermal Sediment.</title>
        <authorList>
            <person name="Zhou Z."/>
            <person name="Liu Y."/>
            <person name="Xu W."/>
            <person name="Pan J."/>
            <person name="Luo Z.H."/>
            <person name="Li M."/>
        </authorList>
    </citation>
    <scope>NUCLEOTIDE SEQUENCE [LARGE SCALE GENOMIC DNA]</scope>
    <source>
        <strain evidence="1">SpSt-966</strain>
    </source>
</reference>
<dbReference type="AlphaFoldDB" id="A0A7V3VSW1"/>
<evidence type="ECO:0000313" key="1">
    <source>
        <dbReference type="EMBL" id="HGE74806.1"/>
    </source>
</evidence>
<organism evidence="1">
    <name type="scientific">Mesoaciditoga lauensis</name>
    <dbReference type="NCBI Taxonomy" id="1495039"/>
    <lineage>
        <taxon>Bacteria</taxon>
        <taxon>Thermotogati</taxon>
        <taxon>Thermotogota</taxon>
        <taxon>Thermotogae</taxon>
        <taxon>Mesoaciditogales</taxon>
        <taxon>Mesoaciditogaceae</taxon>
        <taxon>Mesoaciditoga</taxon>
    </lineage>
</organism>
<sequence>MTDSFFSYKKNNKSEKDLGKMIDEISVEIAHLITTNIMNELDLSSLKTAKNVGQKSFKELLEEEISKFDSIEEVRYLGEYLVDLWKKTHEI</sequence>
<proteinExistence type="predicted"/>
<gene>
    <name evidence="1" type="ORF">ENX73_01615</name>
</gene>
<name>A0A7V3VSW1_9BACT</name>
<dbReference type="EMBL" id="DTPE01000071">
    <property type="protein sequence ID" value="HGE74806.1"/>
    <property type="molecule type" value="Genomic_DNA"/>
</dbReference>
<accession>A0A7V3VSW1</accession>
<comment type="caution">
    <text evidence="1">The sequence shown here is derived from an EMBL/GenBank/DDBJ whole genome shotgun (WGS) entry which is preliminary data.</text>
</comment>